<name>A0A0S0C1S0_9PAPI</name>
<evidence type="ECO:0000313" key="5">
    <source>
        <dbReference type="EMBL" id="ALF08151.1"/>
    </source>
</evidence>
<organism evidence="5">
    <name type="scientific">Papillomavirus PREDICT_PapV-1</name>
    <dbReference type="NCBI Taxonomy" id="1717207"/>
    <lineage>
        <taxon>Viruses</taxon>
        <taxon>Monodnaviria</taxon>
        <taxon>Shotokuvirae</taxon>
        <taxon>Cossaviricota</taxon>
        <taxon>Papovaviricetes</taxon>
        <taxon>Zurhausenvirales</taxon>
        <taxon>Papillomaviridae</taxon>
    </lineage>
</organism>
<dbReference type="GO" id="GO:0019079">
    <property type="term" value="P:viral genome replication"/>
    <property type="evidence" value="ECO:0007669"/>
    <property type="project" value="InterPro"/>
</dbReference>
<dbReference type="Gene3D" id="3.40.50.300">
    <property type="entry name" value="P-loop containing nucleotide triphosphate hydrolases"/>
    <property type="match status" value="1"/>
</dbReference>
<comment type="subcellular location">
    <subcellularLocation>
        <location evidence="1">Host nucleus</location>
    </subcellularLocation>
</comment>
<keyword evidence="5" id="KW-0378">Hydrolase</keyword>
<dbReference type="EMBL" id="KT599622">
    <property type="protein sequence ID" value="ALF08151.1"/>
    <property type="molecule type" value="Genomic_DNA"/>
</dbReference>
<evidence type="ECO:0000256" key="2">
    <source>
        <dbReference type="ARBA" id="ARBA00022518"/>
    </source>
</evidence>
<keyword evidence="3" id="KW-1048">Host nucleus</keyword>
<evidence type="ECO:0000256" key="1">
    <source>
        <dbReference type="ARBA" id="ARBA00004147"/>
    </source>
</evidence>
<dbReference type="GO" id="GO:0042025">
    <property type="term" value="C:host cell nucleus"/>
    <property type="evidence" value="ECO:0007669"/>
    <property type="project" value="UniProtKB-SubCell"/>
</dbReference>
<evidence type="ECO:0000256" key="3">
    <source>
        <dbReference type="ARBA" id="ARBA00022562"/>
    </source>
</evidence>
<keyword evidence="5" id="KW-0347">Helicase</keyword>
<dbReference type="InterPro" id="IPR001257">
    <property type="entry name" value="Parvovirus_NS1_helicase"/>
</dbReference>
<protein>
    <submittedName>
        <fullName evidence="5">E1 helicase protein</fullName>
    </submittedName>
</protein>
<keyword evidence="5" id="KW-0067">ATP-binding</keyword>
<dbReference type="InterPro" id="IPR027417">
    <property type="entry name" value="P-loop_NTPase"/>
</dbReference>
<keyword evidence="5" id="KW-0547">Nucleotide-binding</keyword>
<dbReference type="GO" id="GO:0004386">
    <property type="term" value="F:helicase activity"/>
    <property type="evidence" value="ECO:0007669"/>
    <property type="project" value="UniProtKB-KW"/>
</dbReference>
<proteinExistence type="predicted"/>
<dbReference type="Pfam" id="PF01057">
    <property type="entry name" value="Parvo_NS1"/>
    <property type="match status" value="1"/>
</dbReference>
<accession>A0A0S0C1S0</accession>
<feature type="non-terminal residue" evidence="5">
    <location>
        <position position="1"/>
    </location>
</feature>
<evidence type="ECO:0000259" key="4">
    <source>
        <dbReference type="Pfam" id="PF01057"/>
    </source>
</evidence>
<reference evidence="5" key="2">
    <citation type="submission" date="2015-08" db="EMBL/GenBank/DDBJ databases">
        <authorList>
            <person name="Babu N.S."/>
            <person name="Beckwith C.J."/>
            <person name="Beseler K.G."/>
            <person name="Brison A."/>
            <person name="Carone J.V."/>
            <person name="Caskin T.P."/>
            <person name="Diamond M."/>
            <person name="Durham M.E."/>
            <person name="Foxe J.M."/>
            <person name="Go M."/>
            <person name="Henderson B.A."/>
            <person name="Jones I.B."/>
            <person name="McGettigan J.A."/>
            <person name="Micheletti S.J."/>
            <person name="Nasrallah M.E."/>
            <person name="Ortiz D."/>
            <person name="Piller C.R."/>
            <person name="Privatt S.R."/>
            <person name="Schneider S.L."/>
            <person name="Sharp S."/>
            <person name="Smith T.C."/>
            <person name="Stanton J.D."/>
            <person name="Ullery H.E."/>
            <person name="Wilson R.J."/>
            <person name="Serrano M.G."/>
            <person name="Buck G."/>
            <person name="Lee V."/>
            <person name="Wang Y."/>
            <person name="Carvalho R."/>
            <person name="Voegtly L."/>
            <person name="Shi R."/>
            <person name="Duckworth R."/>
            <person name="Johnson A."/>
            <person name="Loviza R."/>
            <person name="Walstead R."/>
            <person name="Shah Z."/>
            <person name="Kiflezghi M."/>
            <person name="Wade K."/>
            <person name="Ball S.L."/>
            <person name="Bradley K.W."/>
            <person name="Asai D.J."/>
            <person name="Bowman C.A."/>
            <person name="Russell D.A."/>
            <person name="Pope W.H."/>
            <person name="Jacobs-Sera D."/>
            <person name="Hendrix R.W."/>
            <person name="Hatfull G.F."/>
        </authorList>
    </citation>
    <scope>NUCLEOTIDE SEQUENCE</scope>
    <source>
        <strain evidence="5">PREDICT_PapV-1/PGB-732</strain>
    </source>
</reference>
<keyword evidence="2" id="KW-0244">Early protein</keyword>
<sequence length="140" mass="16197">SASTKIAINLVYKYNARSISEVYNLCTSDEWSALIYASSNYNRDLQIGLDLFIKDSLELQRRDRWEWLISKQQFLPDQEQEILNILCAQNINPEYFAECVRKVLLCDPASKRNCIKLYGLPNSGKSLIAQLLCKNFICSY</sequence>
<feature type="domain" description="Parvovirus non-structural protein 1 helicase" evidence="4">
    <location>
        <begin position="34"/>
        <end position="135"/>
    </location>
</feature>
<dbReference type="SUPFAM" id="SSF52540">
    <property type="entry name" value="P-loop containing nucleoside triphosphate hydrolases"/>
    <property type="match status" value="1"/>
</dbReference>
<reference evidence="5" key="1">
    <citation type="journal article" date="2015" name="Nat. Commun.">
        <title>Non-random patterns in viral diversity.</title>
        <authorList>
            <person name="Anthony S.J."/>
            <person name="Islam A."/>
            <person name="Johnson C."/>
            <person name="Navarrete-Macias I."/>
            <person name="Liang E."/>
            <person name="Jain K."/>
            <person name="Hitchens P.L."/>
            <person name="Che X."/>
            <person name="Soloyvov A."/>
            <person name="Hicks A.L."/>
            <person name="Ojeda-Flores R."/>
            <person name="Zambrana-Torrelio C."/>
            <person name="Ulrich W."/>
            <person name="Rostal M.K."/>
            <person name="Petrosov A."/>
            <person name="Garcia J."/>
            <person name="Haider N."/>
            <person name="Wolfe N."/>
            <person name="Goldstein T."/>
            <person name="Morse S.S."/>
            <person name="Rahman M."/>
            <person name="Epstein J.H."/>
            <person name="Mazet J.K."/>
            <person name="Daszak P."/>
            <person name="Lipkin W.I."/>
        </authorList>
    </citation>
    <scope>NUCLEOTIDE SEQUENCE</scope>
    <source>
        <strain evidence="5">PREDICT_PapV-1/PGB-732</strain>
    </source>
</reference>
<feature type="non-terminal residue" evidence="5">
    <location>
        <position position="140"/>
    </location>
</feature>